<evidence type="ECO:0000313" key="4">
    <source>
        <dbReference type="EMBL" id="TNC43190.1"/>
    </source>
</evidence>
<feature type="compositionally biased region" description="Polar residues" evidence="1">
    <location>
        <begin position="35"/>
        <end position="44"/>
    </location>
</feature>
<dbReference type="RefSeq" id="WP_139106411.1">
    <property type="nucleotide sequence ID" value="NZ_VDFR01000083.1"/>
</dbReference>
<feature type="region of interest" description="Disordered" evidence="1">
    <location>
        <begin position="23"/>
        <end position="63"/>
    </location>
</feature>
<organism evidence="3 5">
    <name type="scientific">Mumia zhuanghuii</name>
    <dbReference type="NCBI Taxonomy" id="2585211"/>
    <lineage>
        <taxon>Bacteria</taxon>
        <taxon>Bacillati</taxon>
        <taxon>Actinomycetota</taxon>
        <taxon>Actinomycetes</taxon>
        <taxon>Propionibacteriales</taxon>
        <taxon>Nocardioidaceae</taxon>
        <taxon>Mumia</taxon>
    </lineage>
</organism>
<evidence type="ECO:0000256" key="2">
    <source>
        <dbReference type="SAM" id="SignalP"/>
    </source>
</evidence>
<comment type="caution">
    <text evidence="3">The sequence shown here is derived from an EMBL/GenBank/DDBJ whole genome shotgun (WGS) entry which is preliminary data.</text>
</comment>
<dbReference type="Proteomes" id="UP000306740">
    <property type="component" value="Unassembled WGS sequence"/>
</dbReference>
<dbReference type="PROSITE" id="PS51257">
    <property type="entry name" value="PROKAR_LIPOPROTEIN"/>
    <property type="match status" value="1"/>
</dbReference>
<protein>
    <recommendedName>
        <fullName evidence="6">Lipoprotein</fullName>
    </recommendedName>
</protein>
<dbReference type="EMBL" id="VDFR01000083">
    <property type="protein sequence ID" value="TNC43190.1"/>
    <property type="molecule type" value="Genomic_DNA"/>
</dbReference>
<reference evidence="3 5" key="1">
    <citation type="submission" date="2019-05" db="EMBL/GenBank/DDBJ databases">
        <title>Mumia sp. nov., isolated from the intestinal contents of plateau pika (Ochotona curzoniae) in the Qinghai-Tibet plateau of China.</title>
        <authorList>
            <person name="Tian Z."/>
        </authorList>
    </citation>
    <scope>NUCLEOTIDE SEQUENCE [LARGE SCALE GENOMIC DNA]</scope>
    <source>
        <strain evidence="5">527</strain>
        <strain evidence="3">Z527</strain>
    </source>
</reference>
<evidence type="ECO:0000256" key="1">
    <source>
        <dbReference type="SAM" id="MobiDB-lite"/>
    </source>
</evidence>
<evidence type="ECO:0000313" key="5">
    <source>
        <dbReference type="Proteomes" id="UP000306740"/>
    </source>
</evidence>
<evidence type="ECO:0000313" key="3">
    <source>
        <dbReference type="EMBL" id="TNC40744.1"/>
    </source>
</evidence>
<gene>
    <name evidence="4" type="ORF">FHE65_18855</name>
    <name evidence="3" type="ORF">FHE65_22870</name>
</gene>
<dbReference type="AlphaFoldDB" id="A0A5C4ME59"/>
<dbReference type="EMBL" id="VDFR01000108">
    <property type="protein sequence ID" value="TNC40744.1"/>
    <property type="molecule type" value="Genomic_DNA"/>
</dbReference>
<feature type="signal peptide" evidence="2">
    <location>
        <begin position="1"/>
        <end position="23"/>
    </location>
</feature>
<keyword evidence="2" id="KW-0732">Signal</keyword>
<accession>A0A5C4ME59</accession>
<name>A0A5C4ME59_9ACTN</name>
<feature type="chain" id="PRO_5036138694" description="Lipoprotein" evidence="2">
    <location>
        <begin position="24"/>
        <end position="163"/>
    </location>
</feature>
<proteinExistence type="predicted"/>
<evidence type="ECO:0008006" key="6">
    <source>
        <dbReference type="Google" id="ProtNLM"/>
    </source>
</evidence>
<sequence length="163" mass="16904">MRTSVSALALVGALLVASVTACSGEDDATPPRSADSASTPSAEVTASKDAPAEPAARGPVADDCSLTTPRVRLVLRNWDRVVSSVGRDDHADYARSFARQTTRLARRTTSCPGADELRKVAAGARGLARAAQEPDLPAYGEVARTGDGWLDALGYSTLSFSVG</sequence>